<dbReference type="EMBL" id="CM011679">
    <property type="protein sequence ID" value="TMS18695.1"/>
    <property type="molecule type" value="Genomic_DNA"/>
</dbReference>
<keyword evidence="2" id="KW-1185">Reference proteome</keyword>
<name>A0ACD3RH63_LARCR</name>
<reference evidence="1" key="1">
    <citation type="submission" date="2018-11" db="EMBL/GenBank/DDBJ databases">
        <title>The sequence and de novo assembly of Larimichthys crocea genome using PacBio and Hi-C technologies.</title>
        <authorList>
            <person name="Xu P."/>
            <person name="Chen B."/>
            <person name="Zhou Z."/>
            <person name="Ke Q."/>
            <person name="Wu Y."/>
            <person name="Bai H."/>
            <person name="Pu F."/>
        </authorList>
    </citation>
    <scope>NUCLEOTIDE SEQUENCE</scope>
    <source>
        <tissue evidence="1">Muscle</tissue>
    </source>
</reference>
<sequence>MSKERPKRNIIQKKYDDSDGIPWSEERVMRKVLYLSLKEFRSAQKRQLDDGTTNSNGQKWTRALTPQQTHAHKQSRRDSCSEVVFYQDHVGHLEPINTTPKVQTLDQRSSPHTIAFTMGGNTQSDWSPTSCQHRSNLLDTAADKLETWA</sequence>
<protein>
    <submittedName>
        <fullName evidence="1">Uncharacterized protein</fullName>
    </submittedName>
</protein>
<evidence type="ECO:0000313" key="1">
    <source>
        <dbReference type="EMBL" id="TMS18695.1"/>
    </source>
</evidence>
<organism evidence="1 2">
    <name type="scientific">Larimichthys crocea</name>
    <name type="common">Large yellow croaker</name>
    <name type="synonym">Pseudosciaena crocea</name>
    <dbReference type="NCBI Taxonomy" id="215358"/>
    <lineage>
        <taxon>Eukaryota</taxon>
        <taxon>Metazoa</taxon>
        <taxon>Chordata</taxon>
        <taxon>Craniata</taxon>
        <taxon>Vertebrata</taxon>
        <taxon>Euteleostomi</taxon>
        <taxon>Actinopterygii</taxon>
        <taxon>Neopterygii</taxon>
        <taxon>Teleostei</taxon>
        <taxon>Neoteleostei</taxon>
        <taxon>Acanthomorphata</taxon>
        <taxon>Eupercaria</taxon>
        <taxon>Sciaenidae</taxon>
        <taxon>Larimichthys</taxon>
    </lineage>
</organism>
<gene>
    <name evidence="1" type="ORF">E3U43_011021</name>
</gene>
<dbReference type="Proteomes" id="UP000793456">
    <property type="component" value="Chromosome VI"/>
</dbReference>
<proteinExistence type="predicted"/>
<comment type="caution">
    <text evidence="1">The sequence shown here is derived from an EMBL/GenBank/DDBJ whole genome shotgun (WGS) entry which is preliminary data.</text>
</comment>
<evidence type="ECO:0000313" key="2">
    <source>
        <dbReference type="Proteomes" id="UP000793456"/>
    </source>
</evidence>
<accession>A0ACD3RH63</accession>